<protein>
    <submittedName>
        <fullName evidence="1">Uncharacterized protein</fullName>
    </submittedName>
</protein>
<dbReference type="Proteomes" id="UP001476798">
    <property type="component" value="Unassembled WGS sequence"/>
</dbReference>
<organism evidence="1 2">
    <name type="scientific">Goodea atripinnis</name>
    <dbReference type="NCBI Taxonomy" id="208336"/>
    <lineage>
        <taxon>Eukaryota</taxon>
        <taxon>Metazoa</taxon>
        <taxon>Chordata</taxon>
        <taxon>Craniata</taxon>
        <taxon>Vertebrata</taxon>
        <taxon>Euteleostomi</taxon>
        <taxon>Actinopterygii</taxon>
        <taxon>Neopterygii</taxon>
        <taxon>Teleostei</taxon>
        <taxon>Neoteleostei</taxon>
        <taxon>Acanthomorphata</taxon>
        <taxon>Ovalentaria</taxon>
        <taxon>Atherinomorphae</taxon>
        <taxon>Cyprinodontiformes</taxon>
        <taxon>Goodeidae</taxon>
        <taxon>Goodea</taxon>
    </lineage>
</organism>
<accession>A0ABV0P4Z0</accession>
<dbReference type="EMBL" id="JAHRIO010061308">
    <property type="protein sequence ID" value="MEQ2178710.1"/>
    <property type="molecule type" value="Genomic_DNA"/>
</dbReference>
<comment type="caution">
    <text evidence="1">The sequence shown here is derived from an EMBL/GenBank/DDBJ whole genome shotgun (WGS) entry which is preliminary data.</text>
</comment>
<evidence type="ECO:0000313" key="1">
    <source>
        <dbReference type="EMBL" id="MEQ2178710.1"/>
    </source>
</evidence>
<gene>
    <name evidence="1" type="ORF">GOODEAATRI_016932</name>
</gene>
<reference evidence="1 2" key="1">
    <citation type="submission" date="2021-06" db="EMBL/GenBank/DDBJ databases">
        <authorList>
            <person name="Palmer J.M."/>
        </authorList>
    </citation>
    <scope>NUCLEOTIDE SEQUENCE [LARGE SCALE GENOMIC DNA]</scope>
    <source>
        <strain evidence="1 2">GA_2019</strain>
        <tissue evidence="1">Muscle</tissue>
    </source>
</reference>
<proteinExistence type="predicted"/>
<name>A0ABV0P4Z0_9TELE</name>
<keyword evidence="2" id="KW-1185">Reference proteome</keyword>
<sequence>MAAVRFGPAGKLTLVDGVFSPRASNIVHPDHTSTCTEKVKTMRCVRTMSKTPGLMDFCCSPVSQHPTNDISIFFVPDVVTHRSPSTFMQHLHTAFMRT</sequence>
<evidence type="ECO:0000313" key="2">
    <source>
        <dbReference type="Proteomes" id="UP001476798"/>
    </source>
</evidence>